<sequence length="228" mass="24744">MLTLSHHGVSPCRCLGGTSWEKPSPNANPAVGCRKPRHGTRGRSWRRDGSWGTAAASSGSSEPRGEAGNCMRGTFSPQSTTTRGERRTGLLCWIPTARPGLYLRPLPPHSLPSRGTPAARSQAEAVGLPYIAAPAASPTCIFILVRNSSRRTRPDNALRGVWRELRFHFLPPLTPCLVLVAIFEAGGENPAASEGGVHKQRYPHNWQWGLKGPDPHRWDGLVTLCLGH</sequence>
<feature type="compositionally biased region" description="Low complexity" evidence="1">
    <location>
        <begin position="50"/>
        <end position="61"/>
    </location>
</feature>
<dbReference type="Proteomes" id="UP000799766">
    <property type="component" value="Unassembled WGS sequence"/>
</dbReference>
<dbReference type="EMBL" id="MU001673">
    <property type="protein sequence ID" value="KAF2460332.1"/>
    <property type="molecule type" value="Genomic_DNA"/>
</dbReference>
<evidence type="ECO:0000313" key="2">
    <source>
        <dbReference type="EMBL" id="KAF2460332.1"/>
    </source>
</evidence>
<protein>
    <submittedName>
        <fullName evidence="2">Uncharacterized protein</fullName>
    </submittedName>
</protein>
<organism evidence="2 3">
    <name type="scientific">Lineolata rhizophorae</name>
    <dbReference type="NCBI Taxonomy" id="578093"/>
    <lineage>
        <taxon>Eukaryota</taxon>
        <taxon>Fungi</taxon>
        <taxon>Dikarya</taxon>
        <taxon>Ascomycota</taxon>
        <taxon>Pezizomycotina</taxon>
        <taxon>Dothideomycetes</taxon>
        <taxon>Dothideomycetes incertae sedis</taxon>
        <taxon>Lineolatales</taxon>
        <taxon>Lineolataceae</taxon>
        <taxon>Lineolata</taxon>
    </lineage>
</organism>
<gene>
    <name evidence="2" type="ORF">BDY21DRAFT_162194</name>
</gene>
<feature type="region of interest" description="Disordered" evidence="1">
    <location>
        <begin position="15"/>
        <end position="82"/>
    </location>
</feature>
<evidence type="ECO:0000256" key="1">
    <source>
        <dbReference type="SAM" id="MobiDB-lite"/>
    </source>
</evidence>
<dbReference type="AlphaFoldDB" id="A0A6A6P968"/>
<evidence type="ECO:0000313" key="3">
    <source>
        <dbReference type="Proteomes" id="UP000799766"/>
    </source>
</evidence>
<name>A0A6A6P968_9PEZI</name>
<reference evidence="2" key="1">
    <citation type="journal article" date="2020" name="Stud. Mycol.">
        <title>101 Dothideomycetes genomes: a test case for predicting lifestyles and emergence of pathogens.</title>
        <authorList>
            <person name="Haridas S."/>
            <person name="Albert R."/>
            <person name="Binder M."/>
            <person name="Bloem J."/>
            <person name="Labutti K."/>
            <person name="Salamov A."/>
            <person name="Andreopoulos B."/>
            <person name="Baker S."/>
            <person name="Barry K."/>
            <person name="Bills G."/>
            <person name="Bluhm B."/>
            <person name="Cannon C."/>
            <person name="Castanera R."/>
            <person name="Culley D."/>
            <person name="Daum C."/>
            <person name="Ezra D."/>
            <person name="Gonzalez J."/>
            <person name="Henrissat B."/>
            <person name="Kuo A."/>
            <person name="Liang C."/>
            <person name="Lipzen A."/>
            <person name="Lutzoni F."/>
            <person name="Magnuson J."/>
            <person name="Mondo S."/>
            <person name="Nolan M."/>
            <person name="Ohm R."/>
            <person name="Pangilinan J."/>
            <person name="Park H.-J."/>
            <person name="Ramirez L."/>
            <person name="Alfaro M."/>
            <person name="Sun H."/>
            <person name="Tritt A."/>
            <person name="Yoshinaga Y."/>
            <person name="Zwiers L.-H."/>
            <person name="Turgeon B."/>
            <person name="Goodwin S."/>
            <person name="Spatafora J."/>
            <person name="Crous P."/>
            <person name="Grigoriev I."/>
        </authorList>
    </citation>
    <scope>NUCLEOTIDE SEQUENCE</scope>
    <source>
        <strain evidence="2">ATCC 16933</strain>
    </source>
</reference>
<proteinExistence type="predicted"/>
<accession>A0A6A6P968</accession>
<feature type="compositionally biased region" description="Basic residues" evidence="1">
    <location>
        <begin position="34"/>
        <end position="44"/>
    </location>
</feature>
<keyword evidence="3" id="KW-1185">Reference proteome</keyword>